<evidence type="ECO:0000313" key="2">
    <source>
        <dbReference type="EMBL" id="MBC5666704.1"/>
    </source>
</evidence>
<proteinExistence type="predicted"/>
<gene>
    <name evidence="2" type="ORF">H8S00_01670</name>
</gene>
<feature type="region of interest" description="Disordered" evidence="1">
    <location>
        <begin position="29"/>
        <end position="67"/>
    </location>
</feature>
<keyword evidence="3" id="KW-1185">Reference proteome</keyword>
<accession>A0ABR7EZE3</accession>
<reference evidence="2 3" key="1">
    <citation type="submission" date="2020-08" db="EMBL/GenBank/DDBJ databases">
        <title>Genome public.</title>
        <authorList>
            <person name="Liu C."/>
            <person name="Sun Q."/>
        </authorList>
    </citation>
    <scope>NUCLEOTIDE SEQUENCE [LARGE SCALE GENOMIC DNA]</scope>
    <source>
        <strain evidence="2 3">BX4</strain>
    </source>
</reference>
<evidence type="ECO:0000256" key="1">
    <source>
        <dbReference type="SAM" id="MobiDB-lite"/>
    </source>
</evidence>
<organism evidence="2 3">
    <name type="scientific">Eubacterium segne</name>
    <dbReference type="NCBI Taxonomy" id="2763045"/>
    <lineage>
        <taxon>Bacteria</taxon>
        <taxon>Bacillati</taxon>
        <taxon>Bacillota</taxon>
        <taxon>Clostridia</taxon>
        <taxon>Eubacteriales</taxon>
        <taxon>Eubacteriaceae</taxon>
        <taxon>Eubacterium</taxon>
    </lineage>
</organism>
<dbReference type="RefSeq" id="WP_186839847.1">
    <property type="nucleotide sequence ID" value="NZ_JACOOZ010000001.1"/>
</dbReference>
<dbReference type="EMBL" id="JACOOZ010000001">
    <property type="protein sequence ID" value="MBC5666704.1"/>
    <property type="molecule type" value="Genomic_DNA"/>
</dbReference>
<protein>
    <submittedName>
        <fullName evidence="2">Uncharacterized protein</fullName>
    </submittedName>
</protein>
<dbReference type="Proteomes" id="UP000597877">
    <property type="component" value="Unassembled WGS sequence"/>
</dbReference>
<comment type="caution">
    <text evidence="2">The sequence shown here is derived from an EMBL/GenBank/DDBJ whole genome shotgun (WGS) entry which is preliminary data.</text>
</comment>
<sequence>MSFKQDSTYDNVTDMQDELVLSLQENLMKNRNVGGGRKNKPKPPVNRGLRGEKNNKSRTHPTLYIMA</sequence>
<evidence type="ECO:0000313" key="3">
    <source>
        <dbReference type="Proteomes" id="UP000597877"/>
    </source>
</evidence>
<name>A0ABR7EZE3_9FIRM</name>